<reference evidence="3 4" key="1">
    <citation type="journal article" date="2017" name="PLoS Biol.">
        <title>The sea cucumber genome provides insights into morphological evolution and visceral regeneration.</title>
        <authorList>
            <person name="Zhang X."/>
            <person name="Sun L."/>
            <person name="Yuan J."/>
            <person name="Sun Y."/>
            <person name="Gao Y."/>
            <person name="Zhang L."/>
            <person name="Li S."/>
            <person name="Dai H."/>
            <person name="Hamel J.F."/>
            <person name="Liu C."/>
            <person name="Yu Y."/>
            <person name="Liu S."/>
            <person name="Lin W."/>
            <person name="Guo K."/>
            <person name="Jin S."/>
            <person name="Xu P."/>
            <person name="Storey K.B."/>
            <person name="Huan P."/>
            <person name="Zhang T."/>
            <person name="Zhou Y."/>
            <person name="Zhang J."/>
            <person name="Lin C."/>
            <person name="Li X."/>
            <person name="Xing L."/>
            <person name="Huo D."/>
            <person name="Sun M."/>
            <person name="Wang L."/>
            <person name="Mercier A."/>
            <person name="Li F."/>
            <person name="Yang H."/>
            <person name="Xiang J."/>
        </authorList>
    </citation>
    <scope>NUCLEOTIDE SEQUENCE [LARGE SCALE GENOMIC DNA]</scope>
    <source>
        <strain evidence="3">Shaxun</strain>
        <tissue evidence="3">Muscle</tissue>
    </source>
</reference>
<organism evidence="3 4">
    <name type="scientific">Stichopus japonicus</name>
    <name type="common">Sea cucumber</name>
    <dbReference type="NCBI Taxonomy" id="307972"/>
    <lineage>
        <taxon>Eukaryota</taxon>
        <taxon>Metazoa</taxon>
        <taxon>Echinodermata</taxon>
        <taxon>Eleutherozoa</taxon>
        <taxon>Echinozoa</taxon>
        <taxon>Holothuroidea</taxon>
        <taxon>Aspidochirotacea</taxon>
        <taxon>Aspidochirotida</taxon>
        <taxon>Stichopodidae</taxon>
        <taxon>Apostichopus</taxon>
    </lineage>
</organism>
<dbReference type="GO" id="GO:0005886">
    <property type="term" value="C:plasma membrane"/>
    <property type="evidence" value="ECO:0007669"/>
    <property type="project" value="TreeGrafter"/>
</dbReference>
<dbReference type="AlphaFoldDB" id="A0A2G8K1E3"/>
<evidence type="ECO:0000313" key="4">
    <source>
        <dbReference type="Proteomes" id="UP000230750"/>
    </source>
</evidence>
<dbReference type="InterPro" id="IPR050122">
    <property type="entry name" value="RTK"/>
</dbReference>
<comment type="caution">
    <text evidence="3">The sequence shown here is derived from an EMBL/GenBank/DDBJ whole genome shotgun (WGS) entry which is preliminary data.</text>
</comment>
<evidence type="ECO:0000256" key="1">
    <source>
        <dbReference type="SAM" id="MobiDB-lite"/>
    </source>
</evidence>
<dbReference type="PANTHER" id="PTHR24416:SF611">
    <property type="entry name" value="TYROSINE-PROTEIN KINASE TRANSMEMBRANE RECEPTOR ROR"/>
    <property type="match status" value="1"/>
</dbReference>
<dbReference type="EMBL" id="MRZV01000985">
    <property type="protein sequence ID" value="PIK41827.1"/>
    <property type="molecule type" value="Genomic_DNA"/>
</dbReference>
<evidence type="ECO:0000313" key="3">
    <source>
        <dbReference type="EMBL" id="PIK41827.1"/>
    </source>
</evidence>
<feature type="compositionally biased region" description="Basic and acidic residues" evidence="1">
    <location>
        <begin position="152"/>
        <end position="190"/>
    </location>
</feature>
<protein>
    <recommendedName>
        <fullName evidence="2">Serine-threonine/tyrosine-protein kinase catalytic domain-containing protein</fullName>
    </recommendedName>
</protein>
<dbReference type="GO" id="GO:0007169">
    <property type="term" value="P:cell surface receptor protein tyrosine kinase signaling pathway"/>
    <property type="evidence" value="ECO:0007669"/>
    <property type="project" value="TreeGrafter"/>
</dbReference>
<dbReference type="STRING" id="307972.A0A2G8K1E3"/>
<dbReference type="PANTHER" id="PTHR24416">
    <property type="entry name" value="TYROSINE-PROTEIN KINASE RECEPTOR"/>
    <property type="match status" value="1"/>
</dbReference>
<name>A0A2G8K1E3_STIJA</name>
<dbReference type="Gene3D" id="1.10.510.10">
    <property type="entry name" value="Transferase(Phosphotransferase) domain 1"/>
    <property type="match status" value="1"/>
</dbReference>
<dbReference type="GO" id="GO:0004714">
    <property type="term" value="F:transmembrane receptor protein tyrosine kinase activity"/>
    <property type="evidence" value="ECO:0007669"/>
    <property type="project" value="TreeGrafter"/>
</dbReference>
<accession>A0A2G8K1E3</accession>
<proteinExistence type="predicted"/>
<sequence>MSFVCSTNGLKQLRLISERTVLIKRCWVNAETRETPYVGKTCDEIDALVRDNQSLTQPLSCSGGMYSLMLSCWNRNSKKRPSFKHILKQIKTLPYCTTETTEDDQDYSDITSSPHYFTVEMKQRYKGLSTTEESKRPKDVRKKTQPGRKKTYFTEETERLNDARRKNMSNADHKKTSFPEETERLNDTRRTKTGRKKNTNVREGVEI</sequence>
<evidence type="ECO:0000259" key="2">
    <source>
        <dbReference type="Pfam" id="PF07714"/>
    </source>
</evidence>
<gene>
    <name evidence="3" type="ORF">BSL78_21308</name>
</gene>
<dbReference type="InterPro" id="IPR001245">
    <property type="entry name" value="Ser-Thr/Tyr_kinase_cat_dom"/>
</dbReference>
<dbReference type="Pfam" id="PF07714">
    <property type="entry name" value="PK_Tyr_Ser-Thr"/>
    <property type="match status" value="1"/>
</dbReference>
<feature type="domain" description="Serine-threonine/tyrosine-protein kinase catalytic" evidence="2">
    <location>
        <begin position="33"/>
        <end position="90"/>
    </location>
</feature>
<dbReference type="GO" id="GO:0043235">
    <property type="term" value="C:receptor complex"/>
    <property type="evidence" value="ECO:0007669"/>
    <property type="project" value="TreeGrafter"/>
</dbReference>
<feature type="region of interest" description="Disordered" evidence="1">
    <location>
        <begin position="127"/>
        <end position="207"/>
    </location>
</feature>
<feature type="compositionally biased region" description="Basic residues" evidence="1">
    <location>
        <begin position="138"/>
        <end position="151"/>
    </location>
</feature>
<dbReference type="InterPro" id="IPR011009">
    <property type="entry name" value="Kinase-like_dom_sf"/>
</dbReference>
<dbReference type="Proteomes" id="UP000230750">
    <property type="component" value="Unassembled WGS sequence"/>
</dbReference>
<dbReference type="SUPFAM" id="SSF56112">
    <property type="entry name" value="Protein kinase-like (PK-like)"/>
    <property type="match status" value="1"/>
</dbReference>
<keyword evidence="4" id="KW-1185">Reference proteome</keyword>